<organism evidence="2 3">
    <name type="scientific">Rhamnella rubrinervis</name>
    <dbReference type="NCBI Taxonomy" id="2594499"/>
    <lineage>
        <taxon>Eukaryota</taxon>
        <taxon>Viridiplantae</taxon>
        <taxon>Streptophyta</taxon>
        <taxon>Embryophyta</taxon>
        <taxon>Tracheophyta</taxon>
        <taxon>Spermatophyta</taxon>
        <taxon>Magnoliopsida</taxon>
        <taxon>eudicotyledons</taxon>
        <taxon>Gunneridae</taxon>
        <taxon>Pentapetalae</taxon>
        <taxon>rosids</taxon>
        <taxon>fabids</taxon>
        <taxon>Rosales</taxon>
        <taxon>Rhamnaceae</taxon>
        <taxon>rhamnoid group</taxon>
        <taxon>Rhamneae</taxon>
        <taxon>Rhamnella</taxon>
    </lineage>
</organism>
<evidence type="ECO:0000313" key="3">
    <source>
        <dbReference type="Proteomes" id="UP000796880"/>
    </source>
</evidence>
<proteinExistence type="predicted"/>
<dbReference type="OrthoDB" id="392925at2759"/>
<dbReference type="AlphaFoldDB" id="A0A8K0DWT2"/>
<sequence>MATHYGRWVQAVEVVGRTGKFVEDRRKLLEGRTKFLVGHKKMWEGRREMLRPRKLDEEIVGGREEDMGRLKSGGRRKLPEGRRKLSRPLGRCSEGCRKMLRAEEVKWEGRDAWRSEKDVAGHRNMGQEDVAGRRSCWRAVRKCGRRRKLFGWSEVVEAVGRCLRRGKMPEAEGSCQGVRGKLPEVVGSCLAVGRCRI</sequence>
<comment type="caution">
    <text evidence="2">The sequence shown here is derived from an EMBL/GenBank/DDBJ whole genome shotgun (WGS) entry which is preliminary data.</text>
</comment>
<name>A0A8K0DWT2_9ROSA</name>
<reference evidence="2" key="1">
    <citation type="submission" date="2020-03" db="EMBL/GenBank/DDBJ databases">
        <title>A high-quality chromosome-level genome assembly of a woody plant with both climbing and erect habits, Rhamnella rubrinervis.</title>
        <authorList>
            <person name="Lu Z."/>
            <person name="Yang Y."/>
            <person name="Zhu X."/>
            <person name="Sun Y."/>
        </authorList>
    </citation>
    <scope>NUCLEOTIDE SEQUENCE</scope>
    <source>
        <strain evidence="2">BYM</strain>
        <tissue evidence="2">Leaf</tissue>
    </source>
</reference>
<dbReference type="Proteomes" id="UP000796880">
    <property type="component" value="Unassembled WGS sequence"/>
</dbReference>
<protein>
    <submittedName>
        <fullName evidence="2">Uncharacterized protein</fullName>
    </submittedName>
</protein>
<gene>
    <name evidence="2" type="ORF">FNV43_RR20882</name>
</gene>
<feature type="region of interest" description="Disordered" evidence="1">
    <location>
        <begin position="66"/>
        <end position="86"/>
    </location>
</feature>
<keyword evidence="3" id="KW-1185">Reference proteome</keyword>
<evidence type="ECO:0000313" key="2">
    <source>
        <dbReference type="EMBL" id="KAF3438126.1"/>
    </source>
</evidence>
<accession>A0A8K0DWT2</accession>
<dbReference type="EMBL" id="VOIH02000009">
    <property type="protein sequence ID" value="KAF3438126.1"/>
    <property type="molecule type" value="Genomic_DNA"/>
</dbReference>
<evidence type="ECO:0000256" key="1">
    <source>
        <dbReference type="SAM" id="MobiDB-lite"/>
    </source>
</evidence>